<dbReference type="PANTHER" id="PTHR30204">
    <property type="entry name" value="REDOX-CYCLING DRUG-SENSING TRANSCRIPTIONAL ACTIVATOR SOXR"/>
    <property type="match status" value="1"/>
</dbReference>
<dbReference type="PROSITE" id="PS00552">
    <property type="entry name" value="HTH_MERR_1"/>
    <property type="match status" value="1"/>
</dbReference>
<dbReference type="SMART" id="SM00422">
    <property type="entry name" value="HTH_MERR"/>
    <property type="match status" value="1"/>
</dbReference>
<dbReference type="InterPro" id="IPR047057">
    <property type="entry name" value="MerR_fam"/>
</dbReference>
<comment type="caution">
    <text evidence="7">The sequence shown here is derived from an EMBL/GenBank/DDBJ whole genome shotgun (WGS) entry which is preliminary data.</text>
</comment>
<keyword evidence="1" id="KW-0479">Metal-binding</keyword>
<proteinExistence type="predicted"/>
<dbReference type="PRINTS" id="PR00040">
    <property type="entry name" value="HTHMERR"/>
</dbReference>
<name>A0A4V1MRZ5_9BURK</name>
<dbReference type="Pfam" id="PF13411">
    <property type="entry name" value="MerR_1"/>
    <property type="match status" value="1"/>
</dbReference>
<accession>A0A4V1MRZ5</accession>
<dbReference type="GO" id="GO:0051537">
    <property type="term" value="F:2 iron, 2 sulfur cluster binding"/>
    <property type="evidence" value="ECO:0007669"/>
    <property type="project" value="UniProtKB-KW"/>
</dbReference>
<sequence>MTAPASTNSRPGKTARNPADGRASARPADPLLPISEVARRSGVAASALRYYESMGLIASSRQGSSRRYYPRSTLRRVAFIIFAQKIGYSLEDIGRQLARLPTDTLPTNQDWRRLSRDWKQHVTQRIEELQRLNMDLDHCIGCGCLSLKHCKLANPDDLVGRGGPGARRWLGAPYPKELKEKLEKAGCA</sequence>
<dbReference type="InterPro" id="IPR010211">
    <property type="entry name" value="Redox-sen_tscrpt-act_SoxR"/>
</dbReference>
<feature type="region of interest" description="Disordered" evidence="5">
    <location>
        <begin position="1"/>
        <end position="31"/>
    </location>
</feature>
<dbReference type="AlphaFoldDB" id="A0A4V1MRZ5"/>
<dbReference type="GO" id="GO:0003700">
    <property type="term" value="F:DNA-binding transcription factor activity"/>
    <property type="evidence" value="ECO:0007669"/>
    <property type="project" value="InterPro"/>
</dbReference>
<gene>
    <name evidence="7" type="primary">soxR</name>
    <name evidence="7" type="ORF">C7R54_18295</name>
</gene>
<evidence type="ECO:0000256" key="5">
    <source>
        <dbReference type="SAM" id="MobiDB-lite"/>
    </source>
</evidence>
<evidence type="ECO:0000256" key="4">
    <source>
        <dbReference type="ARBA" id="ARBA00023125"/>
    </source>
</evidence>
<dbReference type="Proteomes" id="UP000290849">
    <property type="component" value="Unassembled WGS sequence"/>
</dbReference>
<organism evidence="7 8">
    <name type="scientific">Achromobacter aloeverae</name>
    <dbReference type="NCBI Taxonomy" id="1750518"/>
    <lineage>
        <taxon>Bacteria</taxon>
        <taxon>Pseudomonadati</taxon>
        <taxon>Pseudomonadota</taxon>
        <taxon>Betaproteobacteria</taxon>
        <taxon>Burkholderiales</taxon>
        <taxon>Alcaligenaceae</taxon>
        <taxon>Achromobacter</taxon>
    </lineage>
</organism>
<evidence type="ECO:0000259" key="6">
    <source>
        <dbReference type="PROSITE" id="PS50937"/>
    </source>
</evidence>
<evidence type="ECO:0000313" key="7">
    <source>
        <dbReference type="EMBL" id="RXN87038.1"/>
    </source>
</evidence>
<feature type="domain" description="HTH merR-type" evidence="6">
    <location>
        <begin position="31"/>
        <end position="99"/>
    </location>
</feature>
<keyword evidence="3" id="KW-0411">Iron-sulfur</keyword>
<dbReference type="EMBL" id="PYAL01000005">
    <property type="protein sequence ID" value="RXN87038.1"/>
    <property type="molecule type" value="Genomic_DNA"/>
</dbReference>
<dbReference type="Gene3D" id="1.10.1660.10">
    <property type="match status" value="1"/>
</dbReference>
<evidence type="ECO:0000256" key="1">
    <source>
        <dbReference type="ARBA" id="ARBA00022714"/>
    </source>
</evidence>
<dbReference type="InterPro" id="IPR000551">
    <property type="entry name" value="MerR-type_HTH_dom"/>
</dbReference>
<dbReference type="GO" id="GO:0006979">
    <property type="term" value="P:response to oxidative stress"/>
    <property type="evidence" value="ECO:0007669"/>
    <property type="project" value="InterPro"/>
</dbReference>
<dbReference type="PANTHER" id="PTHR30204:SF0">
    <property type="entry name" value="REDOX-SENSITIVE TRANSCRIPTIONAL ACTIVATOR SOXR"/>
    <property type="match status" value="1"/>
</dbReference>
<dbReference type="SUPFAM" id="SSF46955">
    <property type="entry name" value="Putative DNA-binding domain"/>
    <property type="match status" value="1"/>
</dbReference>
<feature type="compositionally biased region" description="Polar residues" evidence="5">
    <location>
        <begin position="1"/>
        <end position="11"/>
    </location>
</feature>
<evidence type="ECO:0000313" key="8">
    <source>
        <dbReference type="Proteomes" id="UP000290849"/>
    </source>
</evidence>
<keyword evidence="8" id="KW-1185">Reference proteome</keyword>
<dbReference type="NCBIfam" id="TIGR01950">
    <property type="entry name" value="SoxR"/>
    <property type="match status" value="1"/>
</dbReference>
<protein>
    <submittedName>
        <fullName evidence="7">Redox-sensitive transcriptional activator SoxR</fullName>
    </submittedName>
</protein>
<dbReference type="OrthoDB" id="9802944at2"/>
<reference evidence="7 8" key="1">
    <citation type="journal article" date="2017" name="Int. J. Syst. Evol. Microbiol.">
        <title>Achromobacter aloeverae sp. nov., isolated from the root of Aloe vera (L.) Burm.f.</title>
        <authorList>
            <person name="Kuncharoen N."/>
            <person name="Muramatsu Y."/>
            <person name="Shibata C."/>
            <person name="Kamakura Y."/>
            <person name="Nakagawa Y."/>
            <person name="Tanasupawat S."/>
        </authorList>
    </citation>
    <scope>NUCLEOTIDE SEQUENCE [LARGE SCALE GENOMIC DNA]</scope>
    <source>
        <strain evidence="7 8">AVA-1</strain>
    </source>
</reference>
<evidence type="ECO:0000256" key="3">
    <source>
        <dbReference type="ARBA" id="ARBA00023014"/>
    </source>
</evidence>
<dbReference type="GO" id="GO:0003677">
    <property type="term" value="F:DNA binding"/>
    <property type="evidence" value="ECO:0007669"/>
    <property type="project" value="UniProtKB-KW"/>
</dbReference>
<keyword evidence="2" id="KW-0408">Iron</keyword>
<dbReference type="InterPro" id="IPR009061">
    <property type="entry name" value="DNA-bd_dom_put_sf"/>
</dbReference>
<keyword evidence="4" id="KW-0238">DNA-binding</keyword>
<keyword evidence="1" id="KW-0001">2Fe-2S</keyword>
<evidence type="ECO:0000256" key="2">
    <source>
        <dbReference type="ARBA" id="ARBA00023004"/>
    </source>
</evidence>
<dbReference type="PROSITE" id="PS50937">
    <property type="entry name" value="HTH_MERR_2"/>
    <property type="match status" value="1"/>
</dbReference>